<feature type="transmembrane region" description="Helical" evidence="1">
    <location>
        <begin position="48"/>
        <end position="73"/>
    </location>
</feature>
<evidence type="ECO:0000256" key="1">
    <source>
        <dbReference type="SAM" id="Phobius"/>
    </source>
</evidence>
<name>A0ABS2RPM3_9ACTN</name>
<keyword evidence="1" id="KW-0812">Transmembrane</keyword>
<accession>A0ABS2RPM3</accession>
<keyword evidence="1" id="KW-0472">Membrane</keyword>
<dbReference type="Pfam" id="PF10756">
    <property type="entry name" value="bPH_6"/>
    <property type="match status" value="1"/>
</dbReference>
<dbReference type="RefSeq" id="WP_204919749.1">
    <property type="nucleotide sequence ID" value="NZ_BAAAQP010000003.1"/>
</dbReference>
<dbReference type="EMBL" id="JAFBCF010000001">
    <property type="protein sequence ID" value="MBM7800437.1"/>
    <property type="molecule type" value="Genomic_DNA"/>
</dbReference>
<keyword evidence="1" id="KW-1133">Transmembrane helix</keyword>
<dbReference type="Proteomes" id="UP000704762">
    <property type="component" value="Unassembled WGS sequence"/>
</dbReference>
<sequence>MPVVAPVVFRPFRLRIVAVIFTVALVVLCAVGWVALPPHLRAGFTFSQLLTLLAILGFLVFAMITMAASAVWADADGLLLRNGLRRHRVEWSRVHTILLRPGDPWALLLLKPSDGRPFQVDLDAEKRQLMGIQASDGPRAVRAVEELRARHRAFLASH</sequence>
<reference evidence="3 4" key="1">
    <citation type="submission" date="2021-01" db="EMBL/GenBank/DDBJ databases">
        <title>Sequencing the genomes of 1000 actinobacteria strains.</title>
        <authorList>
            <person name="Klenk H.-P."/>
        </authorList>
    </citation>
    <scope>NUCLEOTIDE SEQUENCE [LARGE SCALE GENOMIC DNA]</scope>
    <source>
        <strain evidence="3 4">DSM 18662</strain>
    </source>
</reference>
<proteinExistence type="predicted"/>
<dbReference type="InterPro" id="IPR019692">
    <property type="entry name" value="CFP-6_PH"/>
</dbReference>
<comment type="caution">
    <text evidence="3">The sequence shown here is derived from an EMBL/GenBank/DDBJ whole genome shotgun (WGS) entry which is preliminary data.</text>
</comment>
<gene>
    <name evidence="3" type="ORF">JOE57_003358</name>
</gene>
<evidence type="ECO:0000259" key="2">
    <source>
        <dbReference type="Pfam" id="PF10756"/>
    </source>
</evidence>
<feature type="transmembrane region" description="Helical" evidence="1">
    <location>
        <begin position="12"/>
        <end position="36"/>
    </location>
</feature>
<evidence type="ECO:0000313" key="3">
    <source>
        <dbReference type="EMBL" id="MBM7800437.1"/>
    </source>
</evidence>
<protein>
    <recommendedName>
        <fullName evidence="2">Low molecular weight protein antigen 6 PH domain-containing protein</fullName>
    </recommendedName>
</protein>
<evidence type="ECO:0000313" key="4">
    <source>
        <dbReference type="Proteomes" id="UP000704762"/>
    </source>
</evidence>
<feature type="domain" description="Low molecular weight protein antigen 6 PH" evidence="2">
    <location>
        <begin position="70"/>
        <end position="148"/>
    </location>
</feature>
<keyword evidence="4" id="KW-1185">Reference proteome</keyword>
<organism evidence="3 4">
    <name type="scientific">Microlunatus panaciterrae</name>
    <dbReference type="NCBI Taxonomy" id="400768"/>
    <lineage>
        <taxon>Bacteria</taxon>
        <taxon>Bacillati</taxon>
        <taxon>Actinomycetota</taxon>
        <taxon>Actinomycetes</taxon>
        <taxon>Propionibacteriales</taxon>
        <taxon>Propionibacteriaceae</taxon>
        <taxon>Microlunatus</taxon>
    </lineage>
</organism>